<gene>
    <name evidence="1" type="ORF">MENT_LOCUS13123</name>
</gene>
<comment type="caution">
    <text evidence="1">The sequence shown here is derived from an EMBL/GenBank/DDBJ whole genome shotgun (WGS) entry which is preliminary data.</text>
</comment>
<dbReference type="Proteomes" id="UP000580250">
    <property type="component" value="Unassembled WGS sequence"/>
</dbReference>
<evidence type="ECO:0000313" key="1">
    <source>
        <dbReference type="EMBL" id="CAD2158365.1"/>
    </source>
</evidence>
<protein>
    <submittedName>
        <fullName evidence="1">Uncharacterized protein</fullName>
    </submittedName>
</protein>
<name>A0A6V7UHU8_MELEN</name>
<accession>A0A6V7UHU8</accession>
<organism evidence="1 2">
    <name type="scientific">Meloidogyne enterolobii</name>
    <name type="common">Root-knot nematode worm</name>
    <name type="synonym">Meloidogyne mayaguensis</name>
    <dbReference type="NCBI Taxonomy" id="390850"/>
    <lineage>
        <taxon>Eukaryota</taxon>
        <taxon>Metazoa</taxon>
        <taxon>Ecdysozoa</taxon>
        <taxon>Nematoda</taxon>
        <taxon>Chromadorea</taxon>
        <taxon>Rhabditida</taxon>
        <taxon>Tylenchina</taxon>
        <taxon>Tylenchomorpha</taxon>
        <taxon>Tylenchoidea</taxon>
        <taxon>Meloidogynidae</taxon>
        <taxon>Meloidogyninae</taxon>
        <taxon>Meloidogyne</taxon>
    </lineage>
</organism>
<proteinExistence type="predicted"/>
<reference evidence="1 2" key="1">
    <citation type="submission" date="2020-08" db="EMBL/GenBank/DDBJ databases">
        <authorList>
            <person name="Koutsovoulos G."/>
            <person name="Danchin GJ E."/>
        </authorList>
    </citation>
    <scope>NUCLEOTIDE SEQUENCE [LARGE SCALE GENOMIC DNA]</scope>
</reference>
<evidence type="ECO:0000313" key="2">
    <source>
        <dbReference type="Proteomes" id="UP000580250"/>
    </source>
</evidence>
<sequence>MGMTCLGMLTTLLFSQKMVKRWKGHLFQHFSKRSELDGKYIFEPGTTTVLKTKEIQKDVELCGNFVTPMET</sequence>
<dbReference type="AlphaFoldDB" id="A0A6V7UHU8"/>
<dbReference type="EMBL" id="CAJEWN010000070">
    <property type="protein sequence ID" value="CAD2158365.1"/>
    <property type="molecule type" value="Genomic_DNA"/>
</dbReference>